<dbReference type="Gene3D" id="2.60.120.560">
    <property type="entry name" value="Exo-inulinase, domain 1"/>
    <property type="match status" value="1"/>
</dbReference>
<dbReference type="RefSeq" id="WP_162643391.1">
    <property type="nucleotide sequence ID" value="NZ_CP048286.1"/>
</dbReference>
<evidence type="ECO:0000313" key="2">
    <source>
        <dbReference type="Proteomes" id="UP000479114"/>
    </source>
</evidence>
<dbReference type="KEGG" id="prz:GZH47_23125"/>
<sequence>MNSKFKQIVAIIGAIAIIATLFPSKFMEHVSASGNPTVQPVRERGNYPVGDYKNSNMRYAVGFVYEDIWSDSSGGNWSPDPPNRTGVTITNPYTFTFSGRTVKNVNVTPFSAVSQRDTGIFYDSRGQYFDDYSPYVGSNPSVPTKSGVSGLNTSSVSLNVTMKGDLISAETYDLRSLESACGGCSPNVNGYRYYFPVMFAFELNGRMEVHYKLTDGTNIDSDFKGQSTDMGSVPVSITPETNPKYDYVGYKKSTEGSPSGGSIVSENPPTVVYDATYDIYYLNLYYEPKSTDGKIIIKHFDMAGNSLDGVAGLNNREQLLKENTPYSFTHDAPAAGSGYTYQGYKKSTSGSAPGDPLFAPPAEYNLGTYTKAAFPNTVYLYYFYDNPAAPTDGKVIIKHFDLNNNSLDGVAGLSDREAILKENTSYPFKHDVPSAGSGYTYAGYKKSTSGSTPSGTMVNADYNLGVYTRAAFPNPVQINYYYDINMAGKVNIRHMVRSGPTGTYTQQQEQVIPIASLPFSASYSPDSKYGVSKGSNLSYVSFSNTETTKMSQSVSLTPSLTGAYITFYYEMPVDFTGDFDVIDPKIPYKTTFKLHPKNFYLNGCTYISHTWRFSRDGFDWTSSPQTSQSADMTFTYANYPSVLGVGTQLVYLKITTSCGDSSWIGPKTLEMTGPANNHPPEFQIAFVSPSNPTKPLTQISEGSVLDLVVIQDPTVPTPTDPDGDTITFDGFKFAEGDAWIQSIPSKGQNHYLQYVNIPMDVRGYHSITATMHDTFGAIATASTSITIVPPNPVPIIDGPDKVVEGRPLSGPFTSDRSYSPIDGRTINHTRDEWTNVHEVYTTIGTEKITLDVYDSIGLKSLAPAQHTLTVLEDLPPIPQLEYTSPNIRNADVPFKDTSYSPDGDKLVINNVSYRYDSDNDGIYSDETLVSVTMNANKEFTFHPTRVGKYKFYVDLKEDWGKMANGVFDFEVINDAPSVNFDISSETKNPVPIIPIPLKGNALTSVGWNNSDFKTALKGSSFNYNAATGALVHSPTNFGRFSTTIAPTKNVSVVDLQPYGYYTDISSTYVRGADWDLGNGYIAKNELTGDRGSETTRIYHRDSSGTLTFIVKRDNVDLVIGVDSINQLVYTRGYNPGTSYESIATYTMASFINPSGAPSSVSYQAVINGNRIDLTNDLNRYLYLPTAFGDVMYYQVYAGINYFLGTKKLFNWGGNTPTNTKSYGYMYTSTSSIFDYVYNSYNPDLKMRYNFYTNYSYYIFNPITDGNEYSGSSPSTGNIRDDFVSTYNYLYPTYDGKYVVSSQGKVYKTSDQSRVFTLTGGTYAYDIYGVTPSNIVYGLNGTMLKGFSVNSDGSLTQKWSYTLANGVNTLTAKLADNSAGLIILERSSVSNYTVSRIDLGTGKKTVIAALNPASYTGNGNPSISLQDDGTMKVAFTASGWTAGKTRYNQTYLISSSENTSMNEALSSQNQLLNSSLHLKNMMINYKIKMNLGVGGNVFSGFSFGVQDNSNMYRVEQNAQKLQLVKVEGGHRTVIQSMPFSFKTYQTYQMKITTLDKKIKVYVDGVPMIDVFDDTFGDGQFGPFSEIPRTEFFNMSYSDLQDRSVTSKMQGVALVGQDMAYTITNDDAEKDPMIASLTEWTYNKVKEKFLDAGDGKSGPSSFSGKVYQKPVMQLDKVGVYDVTYKTVDDPNPNFLYPSSAFAEYRKPSNKAVRTLIVHRPPVVDYDVSVNADRTVKWTDRSHDPDRYLSATNYSTEATGIDYLQTKGILEKKFYYITPSGDYVATKLVTPKEAGTYTVGLAVKDEVRLVLL</sequence>
<evidence type="ECO:0000313" key="1">
    <source>
        <dbReference type="EMBL" id="QHW33400.1"/>
    </source>
</evidence>
<gene>
    <name evidence="1" type="ORF">GZH47_23125</name>
</gene>
<proteinExistence type="predicted"/>
<dbReference type="EMBL" id="CP048286">
    <property type="protein sequence ID" value="QHW33400.1"/>
    <property type="molecule type" value="Genomic_DNA"/>
</dbReference>
<organism evidence="1 2">
    <name type="scientific">Paenibacillus rhizovicinus</name>
    <dbReference type="NCBI Taxonomy" id="2704463"/>
    <lineage>
        <taxon>Bacteria</taxon>
        <taxon>Bacillati</taxon>
        <taxon>Bacillota</taxon>
        <taxon>Bacilli</taxon>
        <taxon>Bacillales</taxon>
        <taxon>Paenibacillaceae</taxon>
        <taxon>Paenibacillus</taxon>
    </lineage>
</organism>
<dbReference type="Proteomes" id="UP000479114">
    <property type="component" value="Chromosome"/>
</dbReference>
<reference evidence="1 2" key="1">
    <citation type="submission" date="2020-02" db="EMBL/GenBank/DDBJ databases">
        <title>Paenibacillus sp. nov., isolated from rhizosphere soil of tomato.</title>
        <authorList>
            <person name="Weon H.-Y."/>
            <person name="Lee S.A."/>
        </authorList>
    </citation>
    <scope>NUCLEOTIDE SEQUENCE [LARGE SCALE GENOMIC DNA]</scope>
    <source>
        <strain evidence="1 2">14171R-81</strain>
    </source>
</reference>
<name>A0A6C0P4C4_9BACL</name>
<protein>
    <submittedName>
        <fullName evidence="1">Uncharacterized protein</fullName>
    </submittedName>
</protein>
<keyword evidence="2" id="KW-1185">Reference proteome</keyword>
<accession>A0A6C0P4C4</accession>